<dbReference type="SMART" id="SM00227">
    <property type="entry name" value="NEBU"/>
    <property type="match status" value="1"/>
</dbReference>
<dbReference type="InterPro" id="IPR055297">
    <property type="entry name" value="NEBU/NEBL"/>
</dbReference>
<evidence type="ECO:0000256" key="3">
    <source>
        <dbReference type="SAM" id="MobiDB-lite"/>
    </source>
</evidence>
<evidence type="ECO:0000256" key="1">
    <source>
        <dbReference type="ARBA" id="ARBA00022737"/>
    </source>
</evidence>
<feature type="region of interest" description="Disordered" evidence="3">
    <location>
        <begin position="36"/>
        <end position="55"/>
    </location>
</feature>
<evidence type="ECO:0000313" key="4">
    <source>
        <dbReference type="Ensembl" id="ENSBOBP00000016348.1"/>
    </source>
</evidence>
<name>A0A8C0FAA3_BUBBB</name>
<sequence length="134" mass="15335">MTSVLYKEDLGTGTPTPVTPEIERVKRNQEHISSVLYKEDLGTGTPTPVTPEVERVKRNQEHISSVFCGGGEVFPLTPLKQNFLTFIKNEQFHSLLPCNQLIKTSFLLHYIIFSNVTDLTLLQICNYLHYSKYF</sequence>
<protein>
    <submittedName>
        <fullName evidence="4">Uncharacterized protein</fullName>
    </submittedName>
</protein>
<evidence type="ECO:0000313" key="5">
    <source>
        <dbReference type="Proteomes" id="UP000694567"/>
    </source>
</evidence>
<dbReference type="PANTHER" id="PTHR11039">
    <property type="entry name" value="NEBULIN"/>
    <property type="match status" value="1"/>
</dbReference>
<evidence type="ECO:0000256" key="2">
    <source>
        <dbReference type="ARBA" id="ARBA00023203"/>
    </source>
</evidence>
<accession>A0A8C0FAA3</accession>
<keyword evidence="1" id="KW-0677">Repeat</keyword>
<keyword evidence="5" id="KW-1185">Reference proteome</keyword>
<dbReference type="GO" id="GO:0030018">
    <property type="term" value="C:Z disc"/>
    <property type="evidence" value="ECO:0007669"/>
    <property type="project" value="InterPro"/>
</dbReference>
<dbReference type="AlphaFoldDB" id="A0A8C0FAA3"/>
<dbReference type="Ensembl" id="ENSBOBT00000016718.1">
    <property type="protein sequence ID" value="ENSBOBP00000016348.1"/>
    <property type="gene ID" value="ENSBOBG00000010264.1"/>
</dbReference>
<organism evidence="4 5">
    <name type="scientific">Bubo bubo</name>
    <name type="common">Eurasian eagle-owl</name>
    <name type="synonym">Strix bubo</name>
    <dbReference type="NCBI Taxonomy" id="30461"/>
    <lineage>
        <taxon>Eukaryota</taxon>
        <taxon>Metazoa</taxon>
        <taxon>Chordata</taxon>
        <taxon>Craniata</taxon>
        <taxon>Vertebrata</taxon>
        <taxon>Euteleostomi</taxon>
        <taxon>Archelosauria</taxon>
        <taxon>Archosauria</taxon>
        <taxon>Dinosauria</taxon>
        <taxon>Saurischia</taxon>
        <taxon>Theropoda</taxon>
        <taxon>Coelurosauria</taxon>
        <taxon>Aves</taxon>
        <taxon>Neognathae</taxon>
        <taxon>Neoaves</taxon>
        <taxon>Telluraves</taxon>
        <taxon>Strigiformes</taxon>
        <taxon>Strigidae</taxon>
        <taxon>Bubo</taxon>
    </lineage>
</organism>
<dbReference type="GO" id="GO:0071691">
    <property type="term" value="P:cardiac muscle thin filament assembly"/>
    <property type="evidence" value="ECO:0007669"/>
    <property type="project" value="TreeGrafter"/>
</dbReference>
<keyword evidence="2" id="KW-0009">Actin-binding</keyword>
<proteinExistence type="predicted"/>
<dbReference type="InterPro" id="IPR000900">
    <property type="entry name" value="Nebulin_repeat"/>
</dbReference>
<dbReference type="PANTHER" id="PTHR11039:SF37">
    <property type="entry name" value="NEBULIN"/>
    <property type="match status" value="1"/>
</dbReference>
<dbReference type="Pfam" id="PF00880">
    <property type="entry name" value="Nebulin"/>
    <property type="match status" value="1"/>
</dbReference>
<reference evidence="4" key="1">
    <citation type="submission" date="2025-08" db="UniProtKB">
        <authorList>
            <consortium name="Ensembl"/>
        </authorList>
    </citation>
    <scope>IDENTIFICATION</scope>
</reference>
<feature type="compositionally biased region" description="Low complexity" evidence="3">
    <location>
        <begin position="42"/>
        <end position="51"/>
    </location>
</feature>
<dbReference type="Proteomes" id="UP000694567">
    <property type="component" value="Unplaced"/>
</dbReference>
<dbReference type="GO" id="GO:0051015">
    <property type="term" value="F:actin filament binding"/>
    <property type="evidence" value="ECO:0007669"/>
    <property type="project" value="InterPro"/>
</dbReference>
<reference evidence="4" key="2">
    <citation type="submission" date="2025-09" db="UniProtKB">
        <authorList>
            <consortium name="Ensembl"/>
        </authorList>
    </citation>
    <scope>IDENTIFICATION</scope>
</reference>